<evidence type="ECO:0000256" key="1">
    <source>
        <dbReference type="ARBA" id="ARBA00008668"/>
    </source>
</evidence>
<evidence type="ECO:0000313" key="6">
    <source>
        <dbReference type="Proteomes" id="UP000000768"/>
    </source>
</evidence>
<evidence type="ECO:0008006" key="7">
    <source>
        <dbReference type="Google" id="ProtNLM"/>
    </source>
</evidence>
<dbReference type="Proteomes" id="UP000000768">
    <property type="component" value="Chromosome 1"/>
</dbReference>
<reference evidence="5 6" key="1">
    <citation type="journal article" date="2009" name="Nature">
        <title>The Sorghum bicolor genome and the diversification of grasses.</title>
        <authorList>
            <person name="Paterson A.H."/>
            <person name="Bowers J.E."/>
            <person name="Bruggmann R."/>
            <person name="Dubchak I."/>
            <person name="Grimwood J."/>
            <person name="Gundlach H."/>
            <person name="Haberer G."/>
            <person name="Hellsten U."/>
            <person name="Mitros T."/>
            <person name="Poliakov A."/>
            <person name="Schmutz J."/>
            <person name="Spannagl M."/>
            <person name="Tang H."/>
            <person name="Wang X."/>
            <person name="Wicker T."/>
            <person name="Bharti A.K."/>
            <person name="Chapman J."/>
            <person name="Feltus F.A."/>
            <person name="Gowik U."/>
            <person name="Grigoriev I.V."/>
            <person name="Lyons E."/>
            <person name="Maher C.A."/>
            <person name="Martis M."/>
            <person name="Narechania A."/>
            <person name="Otillar R.P."/>
            <person name="Penning B.W."/>
            <person name="Salamov A.A."/>
            <person name="Wang Y."/>
            <person name="Zhang L."/>
            <person name="Carpita N.C."/>
            <person name="Freeling M."/>
            <person name="Gingle A.R."/>
            <person name="Hash C.T."/>
            <person name="Keller B."/>
            <person name="Klein P."/>
            <person name="Kresovich S."/>
            <person name="McCann M.C."/>
            <person name="Ming R."/>
            <person name="Peterson D.G."/>
            <person name="Mehboob-ur-Rahman"/>
            <person name="Ware D."/>
            <person name="Westhoff P."/>
            <person name="Mayer K.F."/>
            <person name="Messing J."/>
            <person name="Rokhsar D.S."/>
        </authorList>
    </citation>
    <scope>NUCLEOTIDE SEQUENCE [LARGE SCALE GENOMIC DNA]</scope>
    <source>
        <strain evidence="6">cv. BTx623</strain>
    </source>
</reference>
<proteinExistence type="inferred from homology"/>
<dbReference type="PANTHER" id="PTHR45648:SF132">
    <property type="entry name" value="GDSL ESTERASE_LIPASE"/>
    <property type="match status" value="1"/>
</dbReference>
<dbReference type="InterPro" id="IPR051058">
    <property type="entry name" value="GDSL_Est/Lipase"/>
</dbReference>
<evidence type="ECO:0000313" key="5">
    <source>
        <dbReference type="EMBL" id="OQU91448.1"/>
    </source>
</evidence>
<dbReference type="Pfam" id="PF00657">
    <property type="entry name" value="Lipase_GDSL"/>
    <property type="match status" value="2"/>
</dbReference>
<feature type="chain" id="PRO_5012464656" description="GDSL esterase/lipase" evidence="4">
    <location>
        <begin position="28"/>
        <end position="369"/>
    </location>
</feature>
<dbReference type="Gene3D" id="3.40.50.1110">
    <property type="entry name" value="SGNH hydrolase"/>
    <property type="match status" value="2"/>
</dbReference>
<sequence>MKMGRPSKSTTAIGLLLWLALVLLVQGQQGGPSPALYMFGDSQLDVGNNNYVLTSQLLFKANHPRYGVDYPGGVATGRFSNGRNLADFIAASLGVATSPPAYRSISNDTGNSSIFLKGVNFAYGGAGVSDLRDEESPFIRLHSIRAQRLEGTDRARLLQRPRTTGAAARADRGLRPPRQFHLRHRRRRHRHSGTLLVRPCLQGADPLRSRIPASLYQMGMRKVFVVGTGPLGCYPAVRLPQSSDTTPCRDEVNSLSAQYNAAVVDRLRRAAAGSSELRYSFFDQYAVLQRYLQEPEANGYGDVKEACCEVTDAAPVCNSMSSLCPNRTDHMFWDGVHLTEITTQKLMAIAFDGSAPVVSPVNLKELSAP</sequence>
<name>A0A1Z5S6A9_SORBI</name>
<evidence type="ECO:0000256" key="3">
    <source>
        <dbReference type="ARBA" id="ARBA00022963"/>
    </source>
</evidence>
<accession>A0A1Z5S6A9</accession>
<keyword evidence="6" id="KW-1185">Reference proteome</keyword>
<dbReference type="Gramene" id="OQU91448">
    <property type="protein sequence ID" value="OQU91448"/>
    <property type="gene ID" value="SORBI_3001G182300"/>
</dbReference>
<reference evidence="6" key="2">
    <citation type="journal article" date="2018" name="Plant J.">
        <title>The Sorghum bicolor reference genome: improved assembly, gene annotations, a transcriptome atlas, and signatures of genome organization.</title>
        <authorList>
            <person name="McCormick R.F."/>
            <person name="Truong S.K."/>
            <person name="Sreedasyam A."/>
            <person name="Jenkins J."/>
            <person name="Shu S."/>
            <person name="Sims D."/>
            <person name="Kennedy M."/>
            <person name="Amirebrahimi M."/>
            <person name="Weers B.D."/>
            <person name="McKinley B."/>
            <person name="Mattison A."/>
            <person name="Morishige D.T."/>
            <person name="Grimwood J."/>
            <person name="Schmutz J."/>
            <person name="Mullet J.E."/>
        </authorList>
    </citation>
    <scope>NUCLEOTIDE SEQUENCE [LARGE SCALE GENOMIC DNA]</scope>
    <source>
        <strain evidence="6">cv. BTx623</strain>
    </source>
</reference>
<keyword evidence="2" id="KW-0378">Hydrolase</keyword>
<gene>
    <name evidence="5" type="ORF">SORBI_3001G182300</name>
</gene>
<dbReference type="AlphaFoldDB" id="A0A1Z5S6A9"/>
<protein>
    <recommendedName>
        <fullName evidence="7">GDSL esterase/lipase</fullName>
    </recommendedName>
</protein>
<dbReference type="GO" id="GO:0016788">
    <property type="term" value="F:hydrolase activity, acting on ester bonds"/>
    <property type="evidence" value="ECO:0007669"/>
    <property type="project" value="InterPro"/>
</dbReference>
<evidence type="ECO:0000256" key="2">
    <source>
        <dbReference type="ARBA" id="ARBA00022801"/>
    </source>
</evidence>
<keyword evidence="3" id="KW-0442">Lipid degradation</keyword>
<dbReference type="InParanoid" id="A0A1Z5S6A9"/>
<dbReference type="InterPro" id="IPR001087">
    <property type="entry name" value="GDSL"/>
</dbReference>
<dbReference type="PANTHER" id="PTHR45648">
    <property type="entry name" value="GDSL LIPASE/ACYLHYDROLASE FAMILY PROTEIN (AFU_ORTHOLOGUE AFUA_4G14700)"/>
    <property type="match status" value="1"/>
</dbReference>
<dbReference type="EMBL" id="CM000760">
    <property type="protein sequence ID" value="OQU91448.1"/>
    <property type="molecule type" value="Genomic_DNA"/>
</dbReference>
<feature type="signal peptide" evidence="4">
    <location>
        <begin position="1"/>
        <end position="27"/>
    </location>
</feature>
<organism evidence="5 6">
    <name type="scientific">Sorghum bicolor</name>
    <name type="common">Sorghum</name>
    <name type="synonym">Sorghum vulgare</name>
    <dbReference type="NCBI Taxonomy" id="4558"/>
    <lineage>
        <taxon>Eukaryota</taxon>
        <taxon>Viridiplantae</taxon>
        <taxon>Streptophyta</taxon>
        <taxon>Embryophyta</taxon>
        <taxon>Tracheophyta</taxon>
        <taxon>Spermatophyta</taxon>
        <taxon>Magnoliopsida</taxon>
        <taxon>Liliopsida</taxon>
        <taxon>Poales</taxon>
        <taxon>Poaceae</taxon>
        <taxon>PACMAD clade</taxon>
        <taxon>Panicoideae</taxon>
        <taxon>Andropogonodae</taxon>
        <taxon>Andropogoneae</taxon>
        <taxon>Sorghinae</taxon>
        <taxon>Sorghum</taxon>
    </lineage>
</organism>
<comment type="similarity">
    <text evidence="1">Belongs to the 'GDSL' lipolytic enzyme family.</text>
</comment>
<evidence type="ECO:0000256" key="4">
    <source>
        <dbReference type="SAM" id="SignalP"/>
    </source>
</evidence>
<dbReference type="GO" id="GO:0016042">
    <property type="term" value="P:lipid catabolic process"/>
    <property type="evidence" value="ECO:0007669"/>
    <property type="project" value="UniProtKB-KW"/>
</dbReference>
<keyword evidence="3" id="KW-0443">Lipid metabolism</keyword>
<dbReference type="InterPro" id="IPR036514">
    <property type="entry name" value="SGNH_hydro_sf"/>
</dbReference>
<keyword evidence="4" id="KW-0732">Signal</keyword>